<comment type="caution">
    <text evidence="1">The sequence shown here is derived from an EMBL/GenBank/DDBJ whole genome shotgun (WGS) entry which is preliminary data.</text>
</comment>
<organism evidence="1 2">
    <name type="scientific">Cetraspora pellucida</name>
    <dbReference type="NCBI Taxonomy" id="1433469"/>
    <lineage>
        <taxon>Eukaryota</taxon>
        <taxon>Fungi</taxon>
        <taxon>Fungi incertae sedis</taxon>
        <taxon>Mucoromycota</taxon>
        <taxon>Glomeromycotina</taxon>
        <taxon>Glomeromycetes</taxon>
        <taxon>Diversisporales</taxon>
        <taxon>Gigasporaceae</taxon>
        <taxon>Cetraspora</taxon>
    </lineage>
</organism>
<keyword evidence="2" id="KW-1185">Reference proteome</keyword>
<sequence length="185" mass="21141">MTDSAWNEFIKYPPTTPKEHPVAKCIHCNHKLSGQAQRLRVHLDSCQKYSSFLNSNQNEFNLLSGTITQKDPNLPLDPFLLRQLNPIEKQTIDKKIACTFYANGIPHALIENDFVIAALKSLHPTYNPPSRCKITNYFNSHQVVKAYLHETQKQEMNKTVALVNPVKTRWGTQLALLEKLLESKS</sequence>
<dbReference type="EMBL" id="CAJVQA010018367">
    <property type="protein sequence ID" value="CAG8753595.1"/>
    <property type="molecule type" value="Genomic_DNA"/>
</dbReference>
<reference evidence="1" key="1">
    <citation type="submission" date="2021-06" db="EMBL/GenBank/DDBJ databases">
        <authorList>
            <person name="Kallberg Y."/>
            <person name="Tangrot J."/>
            <person name="Rosling A."/>
        </authorList>
    </citation>
    <scope>NUCLEOTIDE SEQUENCE</scope>
    <source>
        <strain evidence="1">FL966</strain>
    </source>
</reference>
<feature type="non-terminal residue" evidence="1">
    <location>
        <position position="1"/>
    </location>
</feature>
<dbReference type="AlphaFoldDB" id="A0A9N9NSI6"/>
<proteinExistence type="predicted"/>
<dbReference type="Proteomes" id="UP000789759">
    <property type="component" value="Unassembled WGS sequence"/>
</dbReference>
<accession>A0A9N9NSI6</accession>
<evidence type="ECO:0000313" key="2">
    <source>
        <dbReference type="Proteomes" id="UP000789759"/>
    </source>
</evidence>
<name>A0A9N9NSI6_9GLOM</name>
<protein>
    <submittedName>
        <fullName evidence="1">24397_t:CDS:1</fullName>
    </submittedName>
</protein>
<dbReference type="OrthoDB" id="4951847at2759"/>
<gene>
    <name evidence="1" type="ORF">CPELLU_LOCUS14868</name>
</gene>
<evidence type="ECO:0000313" key="1">
    <source>
        <dbReference type="EMBL" id="CAG8753595.1"/>
    </source>
</evidence>